<protein>
    <recommendedName>
        <fullName evidence="2">Rhamnogalacturonase A/B/Epimerase-like pectate lyase domain-containing protein</fullName>
    </recommendedName>
</protein>
<name>A0A067THV5_GALM3</name>
<reference evidence="4" key="1">
    <citation type="journal article" date="2014" name="Proc. Natl. Acad. Sci. U.S.A.">
        <title>Extensive sampling of basidiomycete genomes demonstrates inadequacy of the white-rot/brown-rot paradigm for wood decay fungi.</title>
        <authorList>
            <person name="Riley R."/>
            <person name="Salamov A.A."/>
            <person name="Brown D.W."/>
            <person name="Nagy L.G."/>
            <person name="Floudas D."/>
            <person name="Held B.W."/>
            <person name="Levasseur A."/>
            <person name="Lombard V."/>
            <person name="Morin E."/>
            <person name="Otillar R."/>
            <person name="Lindquist E.A."/>
            <person name="Sun H."/>
            <person name="LaButti K.M."/>
            <person name="Schmutz J."/>
            <person name="Jabbour D."/>
            <person name="Luo H."/>
            <person name="Baker S.E."/>
            <person name="Pisabarro A.G."/>
            <person name="Walton J.D."/>
            <person name="Blanchette R.A."/>
            <person name="Henrissat B."/>
            <person name="Martin F."/>
            <person name="Cullen D."/>
            <person name="Hibbett D.S."/>
            <person name="Grigoriev I.V."/>
        </authorList>
    </citation>
    <scope>NUCLEOTIDE SEQUENCE [LARGE SCALE GENOMIC DNA]</scope>
    <source>
        <strain evidence="4">CBS 339.88</strain>
    </source>
</reference>
<dbReference type="InterPro" id="IPR012334">
    <property type="entry name" value="Pectin_lyas_fold"/>
</dbReference>
<accession>A0A067THV5</accession>
<dbReference type="InterPro" id="IPR024535">
    <property type="entry name" value="RHGA/B-epi-like_pectate_lyase"/>
</dbReference>
<evidence type="ECO:0000313" key="4">
    <source>
        <dbReference type="Proteomes" id="UP000027222"/>
    </source>
</evidence>
<proteinExistence type="predicted"/>
<organism evidence="3 4">
    <name type="scientific">Galerina marginata (strain CBS 339.88)</name>
    <dbReference type="NCBI Taxonomy" id="685588"/>
    <lineage>
        <taxon>Eukaryota</taxon>
        <taxon>Fungi</taxon>
        <taxon>Dikarya</taxon>
        <taxon>Basidiomycota</taxon>
        <taxon>Agaricomycotina</taxon>
        <taxon>Agaricomycetes</taxon>
        <taxon>Agaricomycetidae</taxon>
        <taxon>Agaricales</taxon>
        <taxon>Agaricineae</taxon>
        <taxon>Strophariaceae</taxon>
        <taxon>Galerina</taxon>
    </lineage>
</organism>
<dbReference type="HOGENOM" id="CLU_002540_2_2_1"/>
<dbReference type="Gene3D" id="2.160.20.10">
    <property type="entry name" value="Single-stranded right-handed beta-helix, Pectin lyase-like"/>
    <property type="match status" value="2"/>
</dbReference>
<feature type="region of interest" description="Disordered" evidence="1">
    <location>
        <begin position="17"/>
        <end position="38"/>
    </location>
</feature>
<evidence type="ECO:0000256" key="1">
    <source>
        <dbReference type="SAM" id="MobiDB-lite"/>
    </source>
</evidence>
<keyword evidence="4" id="KW-1185">Reference proteome</keyword>
<dbReference type="Pfam" id="PF12708">
    <property type="entry name" value="Pect-lyase_RHGA_epim"/>
    <property type="match status" value="2"/>
</dbReference>
<dbReference type="AlphaFoldDB" id="A0A067THV5"/>
<dbReference type="EMBL" id="KL142373">
    <property type="protein sequence ID" value="KDR79454.1"/>
    <property type="molecule type" value="Genomic_DNA"/>
</dbReference>
<dbReference type="InterPro" id="IPR039279">
    <property type="entry name" value="QRT3-like"/>
</dbReference>
<feature type="domain" description="Rhamnogalacturonase A/B/Epimerase-like pectate lyase" evidence="2">
    <location>
        <begin position="64"/>
        <end position="291"/>
    </location>
</feature>
<dbReference type="PANTHER" id="PTHR33928:SF2">
    <property type="entry name" value="PECTATE LYASE SUPERFAMILY PROTEIN DOMAIN-CONTAINING PROTEIN-RELATED"/>
    <property type="match status" value="1"/>
</dbReference>
<evidence type="ECO:0000259" key="2">
    <source>
        <dbReference type="Pfam" id="PF12708"/>
    </source>
</evidence>
<dbReference type="STRING" id="685588.A0A067THV5"/>
<dbReference type="CDD" id="cd23668">
    <property type="entry name" value="GH55_beta13glucanase-like"/>
    <property type="match status" value="1"/>
</dbReference>
<sequence length="788" mass="83946">MAPSILKSPLKFFSSHSSLRSNTCDKQTSAPRTDGANTNPFWMEKIKHQGLSPFNPDPKAYKVFRNVKDYGAIGDGVHDDAAAINLAITSQNRCGGGGCSSSTVSPAIVYFPQGTYLVSAPIVPYYYTQLIGDAKVPPTLLAAPSFNGFAVIDANPYIPGGGGAQYFGATNNFHRSIRNFVIDVRLVPPEKQQGTGIHWQVAQATSLINIVFEMSAAPNTAHQGIWMENGSGGFMGDLVFNGGKFAIWGGNQQFTVRNITVNNAQTGVYSLWNWGWTYQDVKFNNCQVGFDISTGGLTVENQTTGAQAIIDAVVTNTPYFIRTSQASNGSLAGSIVINNAKLINVPVAVGVANGSAVLLGTSPAVRTKTIISWVQGNVYEGTNPKGTFIQGNVAAPTKAASLLGSDGKIVSRGHPQYEDHDVSDFISARDHGAKGDGVTDDTEALQALFDKYASCKIIFLDAGFYIVSSTLTIPAGTRLVGEAWSVLAGKGAAFQDQYDPQVVVKVGKIGQQADSPTEITDVVFTTVGPAAGAIVVEWNAREPEGMQAGAGMWDTHIRLAGSAGTMLDGSNCPTNGSGGYDNCYAAFLSLHITPFATGYFEGTWVWLADHDLDKKGEGQITVYAGRGILSQSQGPVWMIGTASEHHVIYQYNLVGAKNHYMGLIQTESPYFQPKPAVPAPFSINPLYLDPIPYYGTASAWALTVSASDKILIFGAGLYSFFVNYSQDCVTTRNCQAQIANIDSVSGVDIYSLSTVASTYQLSVDGSGVINQKDNIDGFASTVTVWSSK</sequence>
<dbReference type="PANTHER" id="PTHR33928">
    <property type="entry name" value="POLYGALACTURONASE QRT3"/>
    <property type="match status" value="1"/>
</dbReference>
<feature type="domain" description="Rhamnogalacturonase A/B/Epimerase-like pectate lyase" evidence="2">
    <location>
        <begin position="425"/>
        <end position="488"/>
    </location>
</feature>
<dbReference type="OrthoDB" id="1046782at2759"/>
<dbReference type="SUPFAM" id="SSF51126">
    <property type="entry name" value="Pectin lyase-like"/>
    <property type="match status" value="2"/>
</dbReference>
<dbReference type="GO" id="GO:0004650">
    <property type="term" value="F:polygalacturonase activity"/>
    <property type="evidence" value="ECO:0007669"/>
    <property type="project" value="InterPro"/>
</dbReference>
<gene>
    <name evidence="3" type="ORF">GALMADRAFT_63549</name>
</gene>
<dbReference type="Proteomes" id="UP000027222">
    <property type="component" value="Unassembled WGS sequence"/>
</dbReference>
<dbReference type="InterPro" id="IPR011050">
    <property type="entry name" value="Pectin_lyase_fold/virulence"/>
</dbReference>
<evidence type="ECO:0000313" key="3">
    <source>
        <dbReference type="EMBL" id="KDR79454.1"/>
    </source>
</evidence>